<accession>A0A5A9PJH8</accession>
<feature type="coiled-coil region" evidence="1">
    <location>
        <begin position="54"/>
        <end position="81"/>
    </location>
</feature>
<name>A0A5A9PJH8_9TELE</name>
<comment type="caution">
    <text evidence="2">The sequence shown here is derived from an EMBL/GenBank/DDBJ whole genome shotgun (WGS) entry which is preliminary data.</text>
</comment>
<dbReference type="EMBL" id="SOYY01000005">
    <property type="protein sequence ID" value="KAA0721341.1"/>
    <property type="molecule type" value="Genomic_DNA"/>
</dbReference>
<gene>
    <name evidence="2" type="ORF">E1301_Tti019759</name>
</gene>
<protein>
    <submittedName>
        <fullName evidence="2">Uncharacterized protein</fullName>
    </submittedName>
</protein>
<dbReference type="AlphaFoldDB" id="A0A5A9PJH8"/>
<keyword evidence="1" id="KW-0175">Coiled coil</keyword>
<organism evidence="2 3">
    <name type="scientific">Triplophysa tibetana</name>
    <dbReference type="NCBI Taxonomy" id="1572043"/>
    <lineage>
        <taxon>Eukaryota</taxon>
        <taxon>Metazoa</taxon>
        <taxon>Chordata</taxon>
        <taxon>Craniata</taxon>
        <taxon>Vertebrata</taxon>
        <taxon>Euteleostomi</taxon>
        <taxon>Actinopterygii</taxon>
        <taxon>Neopterygii</taxon>
        <taxon>Teleostei</taxon>
        <taxon>Ostariophysi</taxon>
        <taxon>Cypriniformes</taxon>
        <taxon>Nemacheilidae</taxon>
        <taxon>Triplophysa</taxon>
    </lineage>
</organism>
<evidence type="ECO:0000313" key="3">
    <source>
        <dbReference type="Proteomes" id="UP000324632"/>
    </source>
</evidence>
<proteinExistence type="predicted"/>
<evidence type="ECO:0000256" key="1">
    <source>
        <dbReference type="SAM" id="Coils"/>
    </source>
</evidence>
<dbReference type="Proteomes" id="UP000324632">
    <property type="component" value="Chromosome 5"/>
</dbReference>
<keyword evidence="3" id="KW-1185">Reference proteome</keyword>
<sequence>MDKSRASYFMAAEQQLLMEFYEETSQTVKRLNAKHLERQIEMADVKITLKKRKLQEMELDLEIKHRTLQKLVLEIQKLQREDPNNPDK</sequence>
<evidence type="ECO:0000313" key="2">
    <source>
        <dbReference type="EMBL" id="KAA0721341.1"/>
    </source>
</evidence>
<reference evidence="2 3" key="1">
    <citation type="journal article" date="2019" name="Mol. Ecol. Resour.">
        <title>Chromosome-level genome assembly of Triplophysa tibetana, a fish adapted to the harsh high-altitude environment of the Tibetan Plateau.</title>
        <authorList>
            <person name="Yang X."/>
            <person name="Liu H."/>
            <person name="Ma Z."/>
            <person name="Zou Y."/>
            <person name="Zou M."/>
            <person name="Mao Y."/>
            <person name="Li X."/>
            <person name="Wang H."/>
            <person name="Chen T."/>
            <person name="Wang W."/>
            <person name="Yang R."/>
        </authorList>
    </citation>
    <scope>NUCLEOTIDE SEQUENCE [LARGE SCALE GENOMIC DNA]</scope>
    <source>
        <strain evidence="2">TTIB1903HZAU</strain>
        <tissue evidence="2">Muscle</tissue>
    </source>
</reference>